<dbReference type="AlphaFoldDB" id="A0A140L6E0"/>
<gene>
    <name evidence="1" type="ORF">AN619_10720</name>
</gene>
<dbReference type="Proteomes" id="UP000070456">
    <property type="component" value="Unassembled WGS sequence"/>
</dbReference>
<reference evidence="1 2" key="1">
    <citation type="submission" date="2015-12" db="EMBL/GenBank/DDBJ databases">
        <title>Draft genome sequence of the thermoanaerobe Thermotalea metallivorans, an isolate from the runoff channel of the Great Artesian Basin, Australia.</title>
        <authorList>
            <person name="Patel B.K."/>
        </authorList>
    </citation>
    <scope>NUCLEOTIDE SEQUENCE [LARGE SCALE GENOMIC DNA]</scope>
    <source>
        <strain evidence="1 2">B2-1</strain>
    </source>
</reference>
<organism evidence="1 2">
    <name type="scientific">Thermotalea metallivorans</name>
    <dbReference type="NCBI Taxonomy" id="520762"/>
    <lineage>
        <taxon>Bacteria</taxon>
        <taxon>Bacillati</taxon>
        <taxon>Bacillota</taxon>
        <taxon>Clostridia</taxon>
        <taxon>Peptostreptococcales</taxon>
        <taxon>Thermotaleaceae</taxon>
        <taxon>Thermotalea</taxon>
    </lineage>
</organism>
<keyword evidence="2" id="KW-1185">Reference proteome</keyword>
<protein>
    <submittedName>
        <fullName evidence="1">Uncharacterized protein</fullName>
    </submittedName>
</protein>
<proteinExistence type="predicted"/>
<name>A0A140L6E0_9FIRM</name>
<dbReference type="STRING" id="520762.AN619_10720"/>
<dbReference type="OrthoDB" id="2067411at2"/>
<sequence length="228" mass="26548">MRKKIYIWMILGLLFILLSGCAKQPKEPQDTEGPPQEEKPPSQELLAILPQDTEGEYFYNGFAEYGHSIKIDRVEEKPEQTIYHVTGEVDDPSGGEAKGNFNIRMEYIVDAEKITEKILEGEKLPHKLKELEVLRLPLEKGNTWEQKVMIDGKAEKVRAVIESIDVDPQDRMETYTVFYTVPMENMPNGIYEERRIYKKGVGLYIFENTIGKEYDFYFNYMLSFVDKK</sequence>
<evidence type="ECO:0000313" key="2">
    <source>
        <dbReference type="Proteomes" id="UP000070456"/>
    </source>
</evidence>
<dbReference type="RefSeq" id="WP_068555503.1">
    <property type="nucleotide sequence ID" value="NZ_LOEE01000028.1"/>
</dbReference>
<dbReference type="PROSITE" id="PS51257">
    <property type="entry name" value="PROKAR_LIPOPROTEIN"/>
    <property type="match status" value="1"/>
</dbReference>
<evidence type="ECO:0000313" key="1">
    <source>
        <dbReference type="EMBL" id="KXG76115.1"/>
    </source>
</evidence>
<comment type="caution">
    <text evidence="1">The sequence shown here is derived from an EMBL/GenBank/DDBJ whole genome shotgun (WGS) entry which is preliminary data.</text>
</comment>
<dbReference type="EMBL" id="LOEE01000028">
    <property type="protein sequence ID" value="KXG76115.1"/>
    <property type="molecule type" value="Genomic_DNA"/>
</dbReference>
<accession>A0A140L6E0</accession>